<name>X1T3N7_9ZZZZ</name>
<organism evidence="2">
    <name type="scientific">marine sediment metagenome</name>
    <dbReference type="NCBI Taxonomy" id="412755"/>
    <lineage>
        <taxon>unclassified sequences</taxon>
        <taxon>metagenomes</taxon>
        <taxon>ecological metagenomes</taxon>
    </lineage>
</organism>
<evidence type="ECO:0000313" key="2">
    <source>
        <dbReference type="EMBL" id="GAI99843.1"/>
    </source>
</evidence>
<sequence length="36" mass="4081">GFRYLHFGSASSIAYALFIILFLIGLFEIKVMGEKK</sequence>
<protein>
    <submittedName>
        <fullName evidence="2">Uncharacterized protein</fullName>
    </submittedName>
</protein>
<comment type="caution">
    <text evidence="2">The sequence shown here is derived from an EMBL/GenBank/DDBJ whole genome shotgun (WGS) entry which is preliminary data.</text>
</comment>
<feature type="transmembrane region" description="Helical" evidence="1">
    <location>
        <begin position="12"/>
        <end position="29"/>
    </location>
</feature>
<keyword evidence="1" id="KW-1133">Transmembrane helix</keyword>
<proteinExistence type="predicted"/>
<accession>X1T3N7</accession>
<dbReference type="EMBL" id="BARW01015868">
    <property type="protein sequence ID" value="GAI99843.1"/>
    <property type="molecule type" value="Genomic_DNA"/>
</dbReference>
<gene>
    <name evidence="2" type="ORF">S12H4_27758</name>
</gene>
<evidence type="ECO:0000256" key="1">
    <source>
        <dbReference type="SAM" id="Phobius"/>
    </source>
</evidence>
<feature type="non-terminal residue" evidence="2">
    <location>
        <position position="1"/>
    </location>
</feature>
<dbReference type="AlphaFoldDB" id="X1T3N7"/>
<keyword evidence="1" id="KW-0472">Membrane</keyword>
<reference evidence="2" key="1">
    <citation type="journal article" date="2014" name="Front. Microbiol.">
        <title>High frequency of phylogenetically diverse reductive dehalogenase-homologous genes in deep subseafloor sedimentary metagenomes.</title>
        <authorList>
            <person name="Kawai M."/>
            <person name="Futagami T."/>
            <person name="Toyoda A."/>
            <person name="Takaki Y."/>
            <person name="Nishi S."/>
            <person name="Hori S."/>
            <person name="Arai W."/>
            <person name="Tsubouchi T."/>
            <person name="Morono Y."/>
            <person name="Uchiyama I."/>
            <person name="Ito T."/>
            <person name="Fujiyama A."/>
            <person name="Inagaki F."/>
            <person name="Takami H."/>
        </authorList>
    </citation>
    <scope>NUCLEOTIDE SEQUENCE</scope>
    <source>
        <strain evidence="2">Expedition CK06-06</strain>
    </source>
</reference>
<keyword evidence="1" id="KW-0812">Transmembrane</keyword>